<gene>
    <name evidence="2" type="ORF">N336_00339</name>
</gene>
<sequence length="51" mass="5671">ILAGIPEALINPSNKANTGKEDDVSLEEQESWSVILEKDLPEDDPEDITYE</sequence>
<dbReference type="AlphaFoldDB" id="A0A093QV86"/>
<evidence type="ECO:0000256" key="1">
    <source>
        <dbReference type="SAM" id="MobiDB-lite"/>
    </source>
</evidence>
<accession>A0A093QV86</accession>
<proteinExistence type="predicted"/>
<dbReference type="Proteomes" id="UP000053238">
    <property type="component" value="Unassembled WGS sequence"/>
</dbReference>
<protein>
    <submittedName>
        <fullName evidence="2">Uncharacterized protein</fullName>
    </submittedName>
</protein>
<reference evidence="2 3" key="1">
    <citation type="submission" date="2014-04" db="EMBL/GenBank/DDBJ databases">
        <title>Genome evolution of avian class.</title>
        <authorList>
            <person name="Zhang G."/>
            <person name="Li C."/>
        </authorList>
    </citation>
    <scope>NUCLEOTIDE SEQUENCE [LARGE SCALE GENOMIC DNA]</scope>
    <source>
        <strain evidence="2">BGI_N336</strain>
    </source>
</reference>
<name>A0A093QV86_PHACA</name>
<dbReference type="EMBL" id="KL425915">
    <property type="protein sequence ID" value="KFW90270.1"/>
    <property type="molecule type" value="Genomic_DNA"/>
</dbReference>
<feature type="non-terminal residue" evidence="2">
    <location>
        <position position="1"/>
    </location>
</feature>
<organism evidence="2 3">
    <name type="scientific">Phalacrocorax carbo</name>
    <name type="common">Great cormorant</name>
    <name type="synonym">Pelecanus carbo</name>
    <dbReference type="NCBI Taxonomy" id="9209"/>
    <lineage>
        <taxon>Eukaryota</taxon>
        <taxon>Metazoa</taxon>
        <taxon>Chordata</taxon>
        <taxon>Craniata</taxon>
        <taxon>Vertebrata</taxon>
        <taxon>Euteleostomi</taxon>
        <taxon>Archelosauria</taxon>
        <taxon>Archosauria</taxon>
        <taxon>Dinosauria</taxon>
        <taxon>Saurischia</taxon>
        <taxon>Theropoda</taxon>
        <taxon>Coelurosauria</taxon>
        <taxon>Aves</taxon>
        <taxon>Neognathae</taxon>
        <taxon>Neoaves</taxon>
        <taxon>Aequornithes</taxon>
        <taxon>Suliformes</taxon>
        <taxon>Phalacrocoracidae</taxon>
        <taxon>Phalacrocorax</taxon>
    </lineage>
</organism>
<feature type="compositionally biased region" description="Acidic residues" evidence="1">
    <location>
        <begin position="40"/>
        <end position="51"/>
    </location>
</feature>
<feature type="non-terminal residue" evidence="2">
    <location>
        <position position="51"/>
    </location>
</feature>
<evidence type="ECO:0000313" key="2">
    <source>
        <dbReference type="EMBL" id="KFW90270.1"/>
    </source>
</evidence>
<keyword evidence="3" id="KW-1185">Reference proteome</keyword>
<feature type="region of interest" description="Disordered" evidence="1">
    <location>
        <begin position="1"/>
        <end position="51"/>
    </location>
</feature>
<evidence type="ECO:0000313" key="3">
    <source>
        <dbReference type="Proteomes" id="UP000053238"/>
    </source>
</evidence>